<gene>
    <name evidence="1" type="ORF">WKV44_10475</name>
</gene>
<evidence type="ECO:0000313" key="1">
    <source>
        <dbReference type="EMBL" id="MEM5948960.1"/>
    </source>
</evidence>
<dbReference type="Proteomes" id="UP001466331">
    <property type="component" value="Unassembled WGS sequence"/>
</dbReference>
<evidence type="ECO:0000313" key="2">
    <source>
        <dbReference type="Proteomes" id="UP001466331"/>
    </source>
</evidence>
<name>A0ABU9UE69_9SPIR</name>
<keyword evidence="2" id="KW-1185">Reference proteome</keyword>
<accession>A0ABU9UE69</accession>
<dbReference type="EMBL" id="JBCHKQ010000011">
    <property type="protein sequence ID" value="MEM5948960.1"/>
    <property type="molecule type" value="Genomic_DNA"/>
</dbReference>
<sequence length="57" mass="6500">MKYIDPDGRRGITRDEKMFIVEIFGSIGAKAIENVRIESSHGNRAGSMKIFIRFNIL</sequence>
<protein>
    <recommendedName>
        <fullName evidence="3">LAGLIDADG homing endonuclease</fullName>
    </recommendedName>
</protein>
<evidence type="ECO:0008006" key="3">
    <source>
        <dbReference type="Google" id="ProtNLM"/>
    </source>
</evidence>
<reference evidence="1 2" key="1">
    <citation type="submission" date="2024-03" db="EMBL/GenBank/DDBJ databases">
        <title>Ignisphaera cupida sp. nov., a hyperthermophilic hydrolytic archaeon from a hot spring of Kamchatka, and proposal of Ignisphaeraceae fam. nov.</title>
        <authorList>
            <person name="Podosokorskaya O.A."/>
            <person name="Elcheninov A.G."/>
            <person name="Maltseva A.I."/>
            <person name="Zayulina K.S."/>
            <person name="Novikov A."/>
            <person name="Merkel A.Y."/>
        </authorList>
    </citation>
    <scope>NUCLEOTIDE SEQUENCE [LARGE SCALE GENOMIC DNA]</scope>
    <source>
        <strain evidence="1 2">38H-sp</strain>
    </source>
</reference>
<organism evidence="1 2">
    <name type="scientific">Rarispira pelagica</name>
    <dbReference type="NCBI Taxonomy" id="3141764"/>
    <lineage>
        <taxon>Bacteria</taxon>
        <taxon>Pseudomonadati</taxon>
        <taxon>Spirochaetota</taxon>
        <taxon>Spirochaetia</taxon>
        <taxon>Winmispirales</taxon>
        <taxon>Winmispiraceae</taxon>
        <taxon>Rarispira</taxon>
    </lineage>
</organism>
<dbReference type="RefSeq" id="WP_420070412.1">
    <property type="nucleotide sequence ID" value="NZ_JBCHKQ010000011.1"/>
</dbReference>
<comment type="caution">
    <text evidence="1">The sequence shown here is derived from an EMBL/GenBank/DDBJ whole genome shotgun (WGS) entry which is preliminary data.</text>
</comment>
<proteinExistence type="predicted"/>